<dbReference type="VEuPathDB" id="VectorBase:ASTEI20_040505"/>
<dbReference type="AlphaFoldDB" id="A0A182YP24"/>
<dbReference type="VEuPathDB" id="VectorBase:ASTEI10210"/>
<protein>
    <submittedName>
        <fullName evidence="3">Ubiquitin-like domain-containing protein</fullName>
    </submittedName>
</protein>
<dbReference type="CDD" id="cd01763">
    <property type="entry name" value="Ubl_SUMO_like"/>
    <property type="match status" value="1"/>
</dbReference>
<dbReference type="Pfam" id="PF11976">
    <property type="entry name" value="Rad60-SLD"/>
    <property type="match status" value="1"/>
</dbReference>
<dbReference type="InterPro" id="IPR052324">
    <property type="entry name" value="NFATC2-Int_DNA_Repair"/>
</dbReference>
<dbReference type="EnsemblMetazoa" id="ASTEI10210-RA">
    <property type="protein sequence ID" value="ASTEI10210-PA"/>
    <property type="gene ID" value="ASTEI10210"/>
</dbReference>
<keyword evidence="2" id="KW-0539">Nucleus</keyword>
<evidence type="ECO:0000313" key="4">
    <source>
        <dbReference type="Proteomes" id="UP000076408"/>
    </source>
</evidence>
<accession>A0A182YP24</accession>
<dbReference type="Gene3D" id="3.10.20.90">
    <property type="entry name" value="Phosphatidylinositol 3-kinase Catalytic Subunit, Chain A, domain 1"/>
    <property type="match status" value="2"/>
</dbReference>
<dbReference type="STRING" id="30069.A0A182YP24"/>
<evidence type="ECO:0000256" key="2">
    <source>
        <dbReference type="ARBA" id="ARBA00023242"/>
    </source>
</evidence>
<dbReference type="GO" id="GO:0045944">
    <property type="term" value="P:positive regulation of transcription by RNA polymerase II"/>
    <property type="evidence" value="ECO:0007669"/>
    <property type="project" value="TreeGrafter"/>
</dbReference>
<name>A0A182YP24_ANOST</name>
<dbReference type="OMA" id="FANCARQ"/>
<reference evidence="4" key="1">
    <citation type="journal article" date="2014" name="Genome Biol.">
        <title>Genome analysis of a major urban malaria vector mosquito, Anopheles stephensi.</title>
        <authorList>
            <person name="Jiang X."/>
            <person name="Peery A."/>
            <person name="Hall A.B."/>
            <person name="Sharma A."/>
            <person name="Chen X.G."/>
            <person name="Waterhouse R.M."/>
            <person name="Komissarov A."/>
            <person name="Riehle M.M."/>
            <person name="Shouche Y."/>
            <person name="Sharakhova M.V."/>
            <person name="Lawson D."/>
            <person name="Pakpour N."/>
            <person name="Arensburger P."/>
            <person name="Davidson V.L."/>
            <person name="Eiglmeier K."/>
            <person name="Emrich S."/>
            <person name="George P."/>
            <person name="Kennedy R.C."/>
            <person name="Mane S.P."/>
            <person name="Maslen G."/>
            <person name="Oringanje C."/>
            <person name="Qi Y."/>
            <person name="Settlage R."/>
            <person name="Tojo M."/>
            <person name="Tubio J.M."/>
            <person name="Unger M.F."/>
            <person name="Wang B."/>
            <person name="Vernick K.D."/>
            <person name="Ribeiro J.M."/>
            <person name="James A.A."/>
            <person name="Michel K."/>
            <person name="Riehle M.A."/>
            <person name="Luckhart S."/>
            <person name="Sharakhov I.V."/>
            <person name="Tu Z."/>
        </authorList>
    </citation>
    <scope>NUCLEOTIDE SEQUENCE [LARGE SCALE GENOMIC DNA]</scope>
    <source>
        <strain evidence="4">Indian</strain>
    </source>
</reference>
<dbReference type="InterPro" id="IPR029071">
    <property type="entry name" value="Ubiquitin-like_domsf"/>
</dbReference>
<comment type="subcellular location">
    <subcellularLocation>
        <location evidence="1">Nucleus</location>
    </subcellularLocation>
</comment>
<dbReference type="VEuPathDB" id="VectorBase:ASTE011161"/>
<evidence type="ECO:0000313" key="3">
    <source>
        <dbReference type="EnsemblMetazoa" id="ASTEI10210-PA"/>
    </source>
</evidence>
<dbReference type="PANTHER" id="PTHR47187:SF1">
    <property type="entry name" value="NFATC2-INTERACTING PROTEIN"/>
    <property type="match status" value="1"/>
</dbReference>
<dbReference type="Proteomes" id="UP000076408">
    <property type="component" value="Unassembled WGS sequence"/>
</dbReference>
<dbReference type="SUPFAM" id="SSF54236">
    <property type="entry name" value="Ubiquitin-like"/>
    <property type="match status" value="2"/>
</dbReference>
<sequence>MSDIFGNLDNFLERDASLIKRSFTMLSNSYNRKPPVTANDISLDCDDDDTPIASSAYPYNRPVANRSTANDADTITLDSDDELSNRANNSFETENYEMRVKVKWGLGIETFVHRRYQKFADIIGQLAAKESADSACIFLNLDDRIVYPTDTPDSISYKPHQFISGRILKSKAPILPSAVAYSAAGNSSSITLKVQMATRKQPLRLQMEKSQTMSVLAIKCAEELKCAPKDIRLYFDGELVDNGCKPEDLDLEGDEILDIRVVQ</sequence>
<dbReference type="InterPro" id="IPR000626">
    <property type="entry name" value="Ubiquitin-like_dom"/>
</dbReference>
<keyword evidence="4" id="KW-1185">Reference proteome</keyword>
<reference evidence="3" key="2">
    <citation type="submission" date="2020-05" db="UniProtKB">
        <authorList>
            <consortium name="EnsemblMetazoa"/>
        </authorList>
    </citation>
    <scope>IDENTIFICATION</scope>
    <source>
        <strain evidence="3">Indian</strain>
    </source>
</reference>
<dbReference type="InterPro" id="IPR022617">
    <property type="entry name" value="Rad60/SUMO-like_dom"/>
</dbReference>
<proteinExistence type="predicted"/>
<dbReference type="PROSITE" id="PS50053">
    <property type="entry name" value="UBIQUITIN_2"/>
    <property type="match status" value="1"/>
</dbReference>
<evidence type="ECO:0000256" key="1">
    <source>
        <dbReference type="ARBA" id="ARBA00004123"/>
    </source>
</evidence>
<organism evidence="3 4">
    <name type="scientific">Anopheles stephensi</name>
    <name type="common">Indo-Pakistan malaria mosquito</name>
    <dbReference type="NCBI Taxonomy" id="30069"/>
    <lineage>
        <taxon>Eukaryota</taxon>
        <taxon>Metazoa</taxon>
        <taxon>Ecdysozoa</taxon>
        <taxon>Arthropoda</taxon>
        <taxon>Hexapoda</taxon>
        <taxon>Insecta</taxon>
        <taxon>Pterygota</taxon>
        <taxon>Neoptera</taxon>
        <taxon>Endopterygota</taxon>
        <taxon>Diptera</taxon>
        <taxon>Nematocera</taxon>
        <taxon>Culicoidea</taxon>
        <taxon>Culicidae</taxon>
        <taxon>Anophelinae</taxon>
        <taxon>Anopheles</taxon>
    </lineage>
</organism>
<dbReference type="PANTHER" id="PTHR47187">
    <property type="entry name" value="NFATC2-INTERACTING PROTEIN"/>
    <property type="match status" value="1"/>
</dbReference>
<dbReference type="GO" id="GO:0005634">
    <property type="term" value="C:nucleus"/>
    <property type="evidence" value="ECO:0007669"/>
    <property type="project" value="UniProtKB-SubCell"/>
</dbReference>